<gene>
    <name evidence="1" type="ORF">PLEPLA_LOCUS41815</name>
</gene>
<sequence>METSLATGTEELSVLTARCFCQIPKDKACQIPNSFMDGRALLRLMAVSDSCPGLASAQRGQGRGLTFKDNP</sequence>
<accession>A0A9N7VN46</accession>
<dbReference type="Proteomes" id="UP001153269">
    <property type="component" value="Unassembled WGS sequence"/>
</dbReference>
<dbReference type="AlphaFoldDB" id="A0A9N7VN46"/>
<evidence type="ECO:0000313" key="2">
    <source>
        <dbReference type="Proteomes" id="UP001153269"/>
    </source>
</evidence>
<proteinExistence type="predicted"/>
<dbReference type="EMBL" id="CADEAL010004197">
    <property type="protein sequence ID" value="CAB1454053.1"/>
    <property type="molecule type" value="Genomic_DNA"/>
</dbReference>
<evidence type="ECO:0000313" key="1">
    <source>
        <dbReference type="EMBL" id="CAB1454053.1"/>
    </source>
</evidence>
<keyword evidence="2" id="KW-1185">Reference proteome</keyword>
<name>A0A9N7VN46_PLEPL</name>
<comment type="caution">
    <text evidence="1">The sequence shown here is derived from an EMBL/GenBank/DDBJ whole genome shotgun (WGS) entry which is preliminary data.</text>
</comment>
<protein>
    <submittedName>
        <fullName evidence="1">Uncharacterized protein</fullName>
    </submittedName>
</protein>
<organism evidence="1 2">
    <name type="scientific">Pleuronectes platessa</name>
    <name type="common">European plaice</name>
    <dbReference type="NCBI Taxonomy" id="8262"/>
    <lineage>
        <taxon>Eukaryota</taxon>
        <taxon>Metazoa</taxon>
        <taxon>Chordata</taxon>
        <taxon>Craniata</taxon>
        <taxon>Vertebrata</taxon>
        <taxon>Euteleostomi</taxon>
        <taxon>Actinopterygii</taxon>
        <taxon>Neopterygii</taxon>
        <taxon>Teleostei</taxon>
        <taxon>Neoteleostei</taxon>
        <taxon>Acanthomorphata</taxon>
        <taxon>Carangaria</taxon>
        <taxon>Pleuronectiformes</taxon>
        <taxon>Pleuronectoidei</taxon>
        <taxon>Pleuronectidae</taxon>
        <taxon>Pleuronectes</taxon>
    </lineage>
</organism>
<reference evidence="1" key="1">
    <citation type="submission" date="2020-03" db="EMBL/GenBank/DDBJ databases">
        <authorList>
            <person name="Weist P."/>
        </authorList>
    </citation>
    <scope>NUCLEOTIDE SEQUENCE</scope>
</reference>